<name>A0A0H2P2G3_BIFBI</name>
<dbReference type="OMA" id="NRECRRY"/>
<dbReference type="EMBL" id="LRPO01000045">
    <property type="protein sequence ID" value="KWZ80455.1"/>
    <property type="molecule type" value="Genomic_DNA"/>
</dbReference>
<dbReference type="Proteomes" id="UP000451386">
    <property type="component" value="Unassembled WGS sequence"/>
</dbReference>
<dbReference type="Proteomes" id="UP000070092">
    <property type="component" value="Unassembled WGS sequence"/>
</dbReference>
<dbReference type="EMBL" id="WDOP01000003">
    <property type="protein sequence ID" value="KAB7486883.1"/>
    <property type="molecule type" value="Genomic_DNA"/>
</dbReference>
<gene>
    <name evidence="1" type="ORF">GBA83_05685</name>
    <name evidence="2" type="ORF">HMPREF3196_01787</name>
</gene>
<evidence type="ECO:0000313" key="3">
    <source>
        <dbReference type="Proteomes" id="UP000070092"/>
    </source>
</evidence>
<dbReference type="AlphaFoldDB" id="A0A0H2P2G3"/>
<evidence type="ECO:0000313" key="1">
    <source>
        <dbReference type="EMBL" id="KAB7486883.1"/>
    </source>
</evidence>
<reference evidence="2 3" key="1">
    <citation type="submission" date="2016-01" db="EMBL/GenBank/DDBJ databases">
        <authorList>
            <person name="Oliw E.H."/>
        </authorList>
    </citation>
    <scope>NUCLEOTIDE SEQUENCE [LARGE SCALE GENOMIC DNA]</scope>
    <source>
        <strain evidence="2 3">MJR8628B</strain>
    </source>
</reference>
<reference evidence="1 4" key="2">
    <citation type="journal article" date="2019" name="Nat. Med.">
        <title>A library of human gut bacterial isolates paired with longitudinal multiomics data enables mechanistic microbiome research.</title>
        <authorList>
            <person name="Poyet M."/>
            <person name="Groussin M."/>
            <person name="Gibbons S.M."/>
            <person name="Avila-Pacheco J."/>
            <person name="Jiang X."/>
            <person name="Kearney S.M."/>
            <person name="Perrotta A.R."/>
            <person name="Berdy B."/>
            <person name="Zhao S."/>
            <person name="Lieberman T.D."/>
            <person name="Swanson P.K."/>
            <person name="Smith M."/>
            <person name="Roesemann S."/>
            <person name="Alexander J.E."/>
            <person name="Rich S.A."/>
            <person name="Livny J."/>
            <person name="Vlamakis H."/>
            <person name="Clish C."/>
            <person name="Bullock K."/>
            <person name="Deik A."/>
            <person name="Scott J."/>
            <person name="Pierce K.A."/>
            <person name="Xavier R.J."/>
            <person name="Alm E.J."/>
        </authorList>
    </citation>
    <scope>NUCLEOTIDE SEQUENCE [LARGE SCALE GENOMIC DNA]</scope>
    <source>
        <strain evidence="1 4">BIOML-A13</strain>
    </source>
</reference>
<comment type="caution">
    <text evidence="1">The sequence shown here is derived from an EMBL/GenBank/DDBJ whole genome shotgun (WGS) entry which is preliminary data.</text>
</comment>
<proteinExistence type="predicted"/>
<protein>
    <submittedName>
        <fullName evidence="1">Uncharacterized protein</fullName>
    </submittedName>
</protein>
<dbReference type="PATRIC" id="fig|1681.44.peg.1634"/>
<sequence>MGNITMVDGHVPDGSYQNVTANGSCSCDAGMRFDGLRARGSFDAMGLDGGNVHCEGRLVCRGDMHVNRISGHGELHVGGDLRCSALDFTGKIIVQGDVMCPGGMTVRGLLRNRSCIVTRYLDMQGTLDADELRTERLRMTPLSSAMFGRSGMTEFTRTSNAERIIGGDLRVSRLICTLMQGVFIRLTDESHVERASCITKLAMDSTSSVLLVSGAAKRVYLRNT</sequence>
<evidence type="ECO:0000313" key="4">
    <source>
        <dbReference type="Proteomes" id="UP000451386"/>
    </source>
</evidence>
<accession>A0A0H2P2G3</accession>
<organism evidence="1 4">
    <name type="scientific">Bifidobacterium bifidum</name>
    <dbReference type="NCBI Taxonomy" id="1681"/>
    <lineage>
        <taxon>Bacteria</taxon>
        <taxon>Bacillati</taxon>
        <taxon>Actinomycetota</taxon>
        <taxon>Actinomycetes</taxon>
        <taxon>Bifidobacteriales</taxon>
        <taxon>Bifidobacteriaceae</taxon>
        <taxon>Bifidobacterium</taxon>
    </lineage>
</organism>
<dbReference type="RefSeq" id="WP_003823686.1">
    <property type="nucleotide sequence ID" value="NZ_CP174189.1"/>
</dbReference>
<evidence type="ECO:0000313" key="2">
    <source>
        <dbReference type="EMBL" id="KWZ80455.1"/>
    </source>
</evidence>